<dbReference type="EC" id="7.6.2.8" evidence="6"/>
<dbReference type="Gene3D" id="3.40.50.300">
    <property type="entry name" value="P-loop containing nucleotide triphosphate hydrolases"/>
    <property type="match status" value="1"/>
</dbReference>
<evidence type="ECO:0000256" key="3">
    <source>
        <dbReference type="ARBA" id="ARBA00022840"/>
    </source>
</evidence>
<keyword evidence="2" id="KW-0547">Nucleotide-binding</keyword>
<dbReference type="EMBL" id="FOUJ01000001">
    <property type="protein sequence ID" value="SFM27205.1"/>
    <property type="molecule type" value="Genomic_DNA"/>
</dbReference>
<evidence type="ECO:0000256" key="1">
    <source>
        <dbReference type="ARBA" id="ARBA00022448"/>
    </source>
</evidence>
<sequence>MVTVNINEICFGYSSTKILDNVSVDIDRSSFVSIVGPNGAGKSTLLKCVNKLLEPGSGMIIVDNNNVQEMKRMEVARNVAYVPQSSNRVFPTTVFETVMMGRRPHLGWFSNETDKERVWQILEEMGLDDLALRNFDELSGGQQQKILIARALAQETGVILLDEPTSNLDIWHQLDVMENVRSLVNNKNVTALMVVHDLNMASKYSDRILMMKNGKIVSAGDPASVLTCENIENVYGVEAHVHEHAGIPYVMPLKQVRIAADACLMNQEHEIRT</sequence>
<dbReference type="Proteomes" id="UP000198535">
    <property type="component" value="Unassembled WGS sequence"/>
</dbReference>
<evidence type="ECO:0000259" key="9">
    <source>
        <dbReference type="PROSITE" id="PS50893"/>
    </source>
</evidence>
<keyword evidence="1" id="KW-0813">Transport</keyword>
<accession>A0A1I4PI72</accession>
<comment type="catalytic activity">
    <reaction evidence="4">
        <text>an R-cob(III)alamin(out) + ATP + H2O = an R-cob(III)alamin(in) + ADP + phosphate + H(+)</text>
        <dbReference type="Rhea" id="RHEA:17873"/>
        <dbReference type="ChEBI" id="CHEBI:15377"/>
        <dbReference type="ChEBI" id="CHEBI:15378"/>
        <dbReference type="ChEBI" id="CHEBI:30616"/>
        <dbReference type="ChEBI" id="CHEBI:43474"/>
        <dbReference type="ChEBI" id="CHEBI:140785"/>
        <dbReference type="ChEBI" id="CHEBI:456216"/>
        <dbReference type="EC" id="7.6.2.8"/>
    </reaction>
</comment>
<dbReference type="PANTHER" id="PTHR42794:SF2">
    <property type="entry name" value="ABC TRANSPORTER ATP-BINDING PROTEIN"/>
    <property type="match status" value="1"/>
</dbReference>
<dbReference type="SMART" id="SM00382">
    <property type="entry name" value="AAA"/>
    <property type="match status" value="1"/>
</dbReference>
<dbReference type="STRING" id="487685.SAMN04488696_0659"/>
<dbReference type="InterPro" id="IPR003593">
    <property type="entry name" value="AAA+_ATPase"/>
</dbReference>
<dbReference type="InterPro" id="IPR017871">
    <property type="entry name" value="ABC_transporter-like_CS"/>
</dbReference>
<gene>
    <name evidence="10" type="ORF">SAMN04488696_0659</name>
</gene>
<proteinExistence type="predicted"/>
<dbReference type="OrthoDB" id="24644at2157"/>
<evidence type="ECO:0000256" key="8">
    <source>
        <dbReference type="ARBA" id="ARBA00077139"/>
    </source>
</evidence>
<dbReference type="RefSeq" id="WP_091933092.1">
    <property type="nucleotide sequence ID" value="NZ_FOUJ01000001.1"/>
</dbReference>
<evidence type="ECO:0000256" key="5">
    <source>
        <dbReference type="ARBA" id="ARBA00058960"/>
    </source>
</evidence>
<organism evidence="10 11">
    <name type="scientific">Methanolobus profundi</name>
    <dbReference type="NCBI Taxonomy" id="487685"/>
    <lineage>
        <taxon>Archaea</taxon>
        <taxon>Methanobacteriati</taxon>
        <taxon>Methanobacteriota</taxon>
        <taxon>Stenosarchaea group</taxon>
        <taxon>Methanomicrobia</taxon>
        <taxon>Methanosarcinales</taxon>
        <taxon>Methanosarcinaceae</taxon>
        <taxon>Methanolobus</taxon>
    </lineage>
</organism>
<dbReference type="SUPFAM" id="SSF52540">
    <property type="entry name" value="P-loop containing nucleoside triphosphate hydrolases"/>
    <property type="match status" value="1"/>
</dbReference>
<name>A0A1I4PI72_9EURY</name>
<dbReference type="GO" id="GO:0005524">
    <property type="term" value="F:ATP binding"/>
    <property type="evidence" value="ECO:0007669"/>
    <property type="project" value="UniProtKB-KW"/>
</dbReference>
<evidence type="ECO:0000256" key="6">
    <source>
        <dbReference type="ARBA" id="ARBA00066387"/>
    </source>
</evidence>
<dbReference type="PROSITE" id="PS00211">
    <property type="entry name" value="ABC_TRANSPORTER_1"/>
    <property type="match status" value="1"/>
</dbReference>
<evidence type="ECO:0000313" key="11">
    <source>
        <dbReference type="Proteomes" id="UP000198535"/>
    </source>
</evidence>
<dbReference type="FunFam" id="3.40.50.300:FF:000134">
    <property type="entry name" value="Iron-enterobactin ABC transporter ATP-binding protein"/>
    <property type="match status" value="1"/>
</dbReference>
<evidence type="ECO:0000256" key="2">
    <source>
        <dbReference type="ARBA" id="ARBA00022741"/>
    </source>
</evidence>
<evidence type="ECO:0000313" key="10">
    <source>
        <dbReference type="EMBL" id="SFM27205.1"/>
    </source>
</evidence>
<dbReference type="GO" id="GO:0015420">
    <property type="term" value="F:ABC-type vitamin B12 transporter activity"/>
    <property type="evidence" value="ECO:0007669"/>
    <property type="project" value="UniProtKB-EC"/>
</dbReference>
<dbReference type="PANTHER" id="PTHR42794">
    <property type="entry name" value="HEMIN IMPORT ATP-BINDING PROTEIN HMUV"/>
    <property type="match status" value="1"/>
</dbReference>
<protein>
    <recommendedName>
        <fullName evidence="7">Cobalamin import ATP-binding protein BtuD</fullName>
        <ecNumber evidence="6">7.6.2.8</ecNumber>
    </recommendedName>
    <alternativeName>
        <fullName evidence="8">Vitamin B12-transporting ATPase</fullName>
    </alternativeName>
</protein>
<keyword evidence="3 10" id="KW-0067">ATP-binding</keyword>
<comment type="function">
    <text evidence="5">Required for corrinoid utilization. Probably part of the ABC transporter complex BtuCDF involved in cobalamin (vitamin B12) import. Probably responsible for energy coupling to the transport system.</text>
</comment>
<dbReference type="AlphaFoldDB" id="A0A1I4PI72"/>
<feature type="domain" description="ABC transporter" evidence="9">
    <location>
        <begin position="4"/>
        <end position="238"/>
    </location>
</feature>
<dbReference type="CDD" id="cd03214">
    <property type="entry name" value="ABC_Iron-Siderophores_B12_Hemin"/>
    <property type="match status" value="1"/>
</dbReference>
<dbReference type="InterPro" id="IPR003439">
    <property type="entry name" value="ABC_transporter-like_ATP-bd"/>
</dbReference>
<dbReference type="PROSITE" id="PS50893">
    <property type="entry name" value="ABC_TRANSPORTER_2"/>
    <property type="match status" value="1"/>
</dbReference>
<evidence type="ECO:0000256" key="7">
    <source>
        <dbReference type="ARBA" id="ARBA00073649"/>
    </source>
</evidence>
<dbReference type="InterPro" id="IPR027417">
    <property type="entry name" value="P-loop_NTPase"/>
</dbReference>
<dbReference type="Pfam" id="PF00005">
    <property type="entry name" value="ABC_tran"/>
    <property type="match status" value="1"/>
</dbReference>
<dbReference type="GO" id="GO:0016887">
    <property type="term" value="F:ATP hydrolysis activity"/>
    <property type="evidence" value="ECO:0007669"/>
    <property type="project" value="InterPro"/>
</dbReference>
<evidence type="ECO:0000256" key="4">
    <source>
        <dbReference type="ARBA" id="ARBA00050590"/>
    </source>
</evidence>
<reference evidence="11" key="1">
    <citation type="submission" date="2016-10" db="EMBL/GenBank/DDBJ databases">
        <authorList>
            <person name="Varghese N."/>
            <person name="Submissions S."/>
        </authorList>
    </citation>
    <scope>NUCLEOTIDE SEQUENCE [LARGE SCALE GENOMIC DNA]</scope>
    <source>
        <strain evidence="11">Mob M</strain>
    </source>
</reference>
<keyword evidence="11" id="KW-1185">Reference proteome</keyword>